<keyword evidence="1" id="KW-0472">Membrane</keyword>
<name>A0A4R0PFI9_9HYPH</name>
<dbReference type="Proteomes" id="UP000291301">
    <property type="component" value="Unassembled WGS sequence"/>
</dbReference>
<feature type="transmembrane region" description="Helical" evidence="1">
    <location>
        <begin position="7"/>
        <end position="30"/>
    </location>
</feature>
<dbReference type="EMBL" id="SJST01000003">
    <property type="protein sequence ID" value="TCD14254.1"/>
    <property type="molecule type" value="Genomic_DNA"/>
</dbReference>
<evidence type="ECO:0000313" key="2">
    <source>
        <dbReference type="EMBL" id="TCD14254.1"/>
    </source>
</evidence>
<feature type="transmembrane region" description="Helical" evidence="1">
    <location>
        <begin position="99"/>
        <end position="119"/>
    </location>
</feature>
<gene>
    <name evidence="2" type="ORF">E0D97_09235</name>
</gene>
<sequence>MEKTRQLAMLCVGRAVFFGGLAISLVMISFAFDFALALQAGAILTLVMAAILLWFAFTAERREPKRTEVWMLLAENERPRNDHAKRAFRTMMQEVHTHYARNAFVFSVSFFAMSTLLQVTGVEWGLG</sequence>
<reference evidence="2 3" key="1">
    <citation type="journal article" date="2015" name="Antonie Van Leeuwenhoek">
        <title>Oricola cellulosilytica gen. nov., sp. nov., a cellulose-degrading bacterium of the family Phyllobacteriaceae isolated from surface seashore water, and emended descriptions of Mesorhizobium loti and Phyllobacterium myrsinacearum.</title>
        <authorList>
            <person name="Hameed A."/>
            <person name="Shahina M."/>
            <person name="Lai W.A."/>
            <person name="Lin S.Y."/>
            <person name="Young L.S."/>
            <person name="Liu Y.C."/>
            <person name="Hsu Y.H."/>
            <person name="Young C.C."/>
        </authorList>
    </citation>
    <scope>NUCLEOTIDE SEQUENCE [LARGE SCALE GENOMIC DNA]</scope>
    <source>
        <strain evidence="2 3">KCTC 52183</strain>
    </source>
</reference>
<evidence type="ECO:0000256" key="1">
    <source>
        <dbReference type="SAM" id="Phobius"/>
    </source>
</evidence>
<keyword evidence="3" id="KW-1185">Reference proteome</keyword>
<keyword evidence="1" id="KW-1133">Transmembrane helix</keyword>
<organism evidence="2 3">
    <name type="scientific">Oricola cellulosilytica</name>
    <dbReference type="NCBI Taxonomy" id="1429082"/>
    <lineage>
        <taxon>Bacteria</taxon>
        <taxon>Pseudomonadati</taxon>
        <taxon>Pseudomonadota</taxon>
        <taxon>Alphaproteobacteria</taxon>
        <taxon>Hyphomicrobiales</taxon>
        <taxon>Ahrensiaceae</taxon>
        <taxon>Oricola</taxon>
    </lineage>
</organism>
<dbReference type="RefSeq" id="WP_131568102.1">
    <property type="nucleotide sequence ID" value="NZ_JAINFK010000002.1"/>
</dbReference>
<accession>A0A4R0PFI9</accession>
<dbReference type="OrthoDB" id="7861438at2"/>
<feature type="transmembrane region" description="Helical" evidence="1">
    <location>
        <begin position="36"/>
        <end position="57"/>
    </location>
</feature>
<dbReference type="AlphaFoldDB" id="A0A4R0PFI9"/>
<evidence type="ECO:0000313" key="3">
    <source>
        <dbReference type="Proteomes" id="UP000291301"/>
    </source>
</evidence>
<comment type="caution">
    <text evidence="2">The sequence shown here is derived from an EMBL/GenBank/DDBJ whole genome shotgun (WGS) entry which is preliminary data.</text>
</comment>
<protein>
    <submittedName>
        <fullName evidence="2">Uncharacterized protein</fullName>
    </submittedName>
</protein>
<keyword evidence="1" id="KW-0812">Transmembrane</keyword>
<proteinExistence type="predicted"/>